<gene>
    <name evidence="2" type="ORF">EKG36_05660</name>
</gene>
<dbReference type="OrthoDB" id="6183111at2"/>
<sequence>MTRRLPLLLLPLLVLAGCAGAPEPPQTVRQALLGLGKRAAEQVATTSALPRPTADQVLLLAMPEVDPDLQVDDTRLLESLTRALLGIEQGPQVLDWQPTLSEGAGRNQWRLDSRLMATGPRLTLSDRQLLPYRLKLALRRPGDEGAVWESQIDGALDASAL</sequence>
<dbReference type="RefSeq" id="WP_126481911.1">
    <property type="nucleotide sequence ID" value="NZ_RXNS01000004.1"/>
</dbReference>
<dbReference type="Proteomes" id="UP000267400">
    <property type="component" value="Unassembled WGS sequence"/>
</dbReference>
<keyword evidence="1" id="KW-0732">Signal</keyword>
<evidence type="ECO:0008006" key="4">
    <source>
        <dbReference type="Google" id="ProtNLM"/>
    </source>
</evidence>
<reference evidence="2 3" key="1">
    <citation type="submission" date="2018-12" db="EMBL/GenBank/DDBJ databases">
        <authorList>
            <person name="Yu L."/>
        </authorList>
    </citation>
    <scope>NUCLEOTIDE SEQUENCE [LARGE SCALE GENOMIC DNA]</scope>
    <source>
        <strain evidence="2 3">11S</strain>
    </source>
</reference>
<proteinExistence type="predicted"/>
<dbReference type="EMBL" id="RXNS01000004">
    <property type="protein sequence ID" value="RTR05580.1"/>
    <property type="molecule type" value="Genomic_DNA"/>
</dbReference>
<name>A0A3S0JBL2_9GAMM</name>
<evidence type="ECO:0000313" key="2">
    <source>
        <dbReference type="EMBL" id="RTR05580.1"/>
    </source>
</evidence>
<feature type="chain" id="PRO_5018786120" description="Penicillin-binding protein activator LpoB" evidence="1">
    <location>
        <begin position="22"/>
        <end position="161"/>
    </location>
</feature>
<evidence type="ECO:0000256" key="1">
    <source>
        <dbReference type="SAM" id="SignalP"/>
    </source>
</evidence>
<protein>
    <recommendedName>
        <fullName evidence="4">Penicillin-binding protein activator LpoB</fullName>
    </recommendedName>
</protein>
<evidence type="ECO:0000313" key="3">
    <source>
        <dbReference type="Proteomes" id="UP000267400"/>
    </source>
</evidence>
<feature type="signal peptide" evidence="1">
    <location>
        <begin position="1"/>
        <end position="21"/>
    </location>
</feature>
<dbReference type="AlphaFoldDB" id="A0A3S0JBL2"/>
<dbReference type="PROSITE" id="PS51257">
    <property type="entry name" value="PROKAR_LIPOPROTEIN"/>
    <property type="match status" value="1"/>
</dbReference>
<accession>A0A3S0JBL2</accession>
<keyword evidence="3" id="KW-1185">Reference proteome</keyword>
<comment type="caution">
    <text evidence="2">The sequence shown here is derived from an EMBL/GenBank/DDBJ whole genome shotgun (WGS) entry which is preliminary data.</text>
</comment>
<organism evidence="2 3">
    <name type="scientific">Halomonas nitroreducens</name>
    <dbReference type="NCBI Taxonomy" id="447425"/>
    <lineage>
        <taxon>Bacteria</taxon>
        <taxon>Pseudomonadati</taxon>
        <taxon>Pseudomonadota</taxon>
        <taxon>Gammaproteobacteria</taxon>
        <taxon>Oceanospirillales</taxon>
        <taxon>Halomonadaceae</taxon>
        <taxon>Halomonas</taxon>
    </lineage>
</organism>